<dbReference type="PANTHER" id="PTHR20883">
    <property type="entry name" value="PHYTANOYL-COA DIOXYGENASE DOMAIN CONTAINING 1"/>
    <property type="match status" value="1"/>
</dbReference>
<dbReference type="EMBL" id="FOAF01000001">
    <property type="protein sequence ID" value="SEK95712.1"/>
    <property type="molecule type" value="Genomic_DNA"/>
</dbReference>
<keyword evidence="1" id="KW-0560">Oxidoreductase</keyword>
<organism evidence="1 2">
    <name type="scientific">Olivibacter domesticus</name>
    <name type="common">Pseudosphingobacterium domesticum</name>
    <dbReference type="NCBI Taxonomy" id="407022"/>
    <lineage>
        <taxon>Bacteria</taxon>
        <taxon>Pseudomonadati</taxon>
        <taxon>Bacteroidota</taxon>
        <taxon>Sphingobacteriia</taxon>
        <taxon>Sphingobacteriales</taxon>
        <taxon>Sphingobacteriaceae</taxon>
        <taxon>Olivibacter</taxon>
    </lineage>
</organism>
<dbReference type="STRING" id="407022.SAMN05661044_01603"/>
<dbReference type="AlphaFoldDB" id="A0A1H7L9Q5"/>
<dbReference type="Pfam" id="PF05721">
    <property type="entry name" value="PhyH"/>
    <property type="match status" value="1"/>
</dbReference>
<sequence>MNEIHQYIPNLDDIRTVSQEQVDEFQKNGHTITLGLLSTDEAVAYQKIISGAADKFNQEKRKLNERDTYGKAFLQIMNLWRVNEQVKRFVLAKRFASIAAALLQVENVRLYHDQALFKEPGGGPTPWHQDQNYWPLDTEKTVTMWMPLVDIPNPDMGMLTFASGSHLKGNVFDFVISDESDDAFDQYVRDHRLPIVRPSAMKAGDATWHTGYTIHNAPGNNYNAMREVMTVIYFADGAKISAPKHKYQENDLKQWLGSKEPGSLADSDLNPLLL</sequence>
<reference evidence="2" key="1">
    <citation type="submission" date="2016-10" db="EMBL/GenBank/DDBJ databases">
        <authorList>
            <person name="Varghese N."/>
            <person name="Submissions S."/>
        </authorList>
    </citation>
    <scope>NUCLEOTIDE SEQUENCE [LARGE SCALE GENOMIC DNA]</scope>
    <source>
        <strain evidence="2">DSM 18733</strain>
    </source>
</reference>
<evidence type="ECO:0000313" key="2">
    <source>
        <dbReference type="Proteomes" id="UP000199421"/>
    </source>
</evidence>
<dbReference type="PANTHER" id="PTHR20883:SF49">
    <property type="entry name" value="PHYTANOYL-COA DIOXYGENASE"/>
    <property type="match status" value="1"/>
</dbReference>
<dbReference type="GO" id="GO:0005506">
    <property type="term" value="F:iron ion binding"/>
    <property type="evidence" value="ECO:0007669"/>
    <property type="project" value="UniProtKB-ARBA"/>
</dbReference>
<keyword evidence="2" id="KW-1185">Reference proteome</keyword>
<dbReference type="InterPro" id="IPR008775">
    <property type="entry name" value="Phytyl_CoA_dOase-like"/>
</dbReference>
<dbReference type="Proteomes" id="UP000199421">
    <property type="component" value="Unassembled WGS sequence"/>
</dbReference>
<gene>
    <name evidence="1" type="ORF">SAMN05661044_01603</name>
</gene>
<dbReference type="GO" id="GO:0016706">
    <property type="term" value="F:2-oxoglutarate-dependent dioxygenase activity"/>
    <property type="evidence" value="ECO:0007669"/>
    <property type="project" value="UniProtKB-ARBA"/>
</dbReference>
<name>A0A1H7L9Q5_OLID1</name>
<dbReference type="RefSeq" id="WP_093321593.1">
    <property type="nucleotide sequence ID" value="NZ_FOAF01000001.1"/>
</dbReference>
<keyword evidence="1" id="KW-0223">Dioxygenase</keyword>
<evidence type="ECO:0000313" key="1">
    <source>
        <dbReference type="EMBL" id="SEK95712.1"/>
    </source>
</evidence>
<accession>A0A1H7L9Q5</accession>
<dbReference type="SUPFAM" id="SSF51197">
    <property type="entry name" value="Clavaminate synthase-like"/>
    <property type="match status" value="1"/>
</dbReference>
<proteinExistence type="predicted"/>
<dbReference type="OrthoDB" id="9814777at2"/>
<dbReference type="Gene3D" id="2.60.120.620">
    <property type="entry name" value="q2cbj1_9rhob like domain"/>
    <property type="match status" value="1"/>
</dbReference>
<protein>
    <submittedName>
        <fullName evidence="1">Ectoine hydroxylase-related dioxygenase, phytanoyl-CoA dioxygenase (PhyH) family</fullName>
    </submittedName>
</protein>